<dbReference type="AlphaFoldDB" id="A0A1Y2ICH1"/>
<accession>A0A1Y2ICH1</accession>
<organism evidence="2 4">
    <name type="scientific">Trametes coccinea (strain BRFM310)</name>
    <name type="common">Pycnoporus coccineus</name>
    <dbReference type="NCBI Taxonomy" id="1353009"/>
    <lineage>
        <taxon>Eukaryota</taxon>
        <taxon>Fungi</taxon>
        <taxon>Dikarya</taxon>
        <taxon>Basidiomycota</taxon>
        <taxon>Agaricomycotina</taxon>
        <taxon>Agaricomycetes</taxon>
        <taxon>Polyporales</taxon>
        <taxon>Polyporaceae</taxon>
        <taxon>Trametes</taxon>
    </lineage>
</organism>
<feature type="compositionally biased region" description="Pro residues" evidence="1">
    <location>
        <begin position="36"/>
        <end position="46"/>
    </location>
</feature>
<keyword evidence="4" id="KW-1185">Reference proteome</keyword>
<feature type="region of interest" description="Disordered" evidence="1">
    <location>
        <begin position="21"/>
        <end position="57"/>
    </location>
</feature>
<name>A0A1Y2ICH1_TRAC3</name>
<protein>
    <submittedName>
        <fullName evidence="2">Uncharacterized protein</fullName>
    </submittedName>
</protein>
<proteinExistence type="predicted"/>
<evidence type="ECO:0000313" key="3">
    <source>
        <dbReference type="EMBL" id="OSD02804.1"/>
    </source>
</evidence>
<dbReference type="EMBL" id="KZ084103">
    <property type="protein sequence ID" value="OSD02804.1"/>
    <property type="molecule type" value="Genomic_DNA"/>
</dbReference>
<feature type="compositionally biased region" description="Polar residues" evidence="1">
    <location>
        <begin position="48"/>
        <end position="57"/>
    </location>
</feature>
<dbReference type="Proteomes" id="UP000193067">
    <property type="component" value="Unassembled WGS sequence"/>
</dbReference>
<gene>
    <name evidence="3" type="ORF">PYCCODRAFT_1435084</name>
    <name evidence="2" type="ORF">PYCCODRAFT_1439989</name>
</gene>
<dbReference type="EMBL" id="KZ084148">
    <property type="protein sequence ID" value="OSC97601.1"/>
    <property type="molecule type" value="Genomic_DNA"/>
</dbReference>
<evidence type="ECO:0000313" key="4">
    <source>
        <dbReference type="Proteomes" id="UP000193067"/>
    </source>
</evidence>
<sequence>MSCIGESTFGVYVAHAVISPRKPRRSSNDMYLKPVPVAPPRNPPLVPSSLQSYQPPP</sequence>
<evidence type="ECO:0000256" key="1">
    <source>
        <dbReference type="SAM" id="MobiDB-lite"/>
    </source>
</evidence>
<reference evidence="2 4" key="1">
    <citation type="journal article" date="2015" name="Biotechnol. Biofuels">
        <title>Enhanced degradation of softwood versus hardwood by the white-rot fungus Pycnoporus coccineus.</title>
        <authorList>
            <person name="Couturier M."/>
            <person name="Navarro D."/>
            <person name="Chevret D."/>
            <person name="Henrissat B."/>
            <person name="Piumi F."/>
            <person name="Ruiz-Duenas F.J."/>
            <person name="Martinez A.T."/>
            <person name="Grigoriev I.V."/>
            <person name="Riley R."/>
            <person name="Lipzen A."/>
            <person name="Berrin J.G."/>
            <person name="Master E.R."/>
            <person name="Rosso M.N."/>
        </authorList>
    </citation>
    <scope>NUCLEOTIDE SEQUENCE [LARGE SCALE GENOMIC DNA]</scope>
    <source>
        <strain evidence="2 4">BRFM310</strain>
    </source>
</reference>
<evidence type="ECO:0000313" key="2">
    <source>
        <dbReference type="EMBL" id="OSC97601.1"/>
    </source>
</evidence>